<accession>A0A3S5CVW5</accession>
<gene>
    <name evidence="1" type="ORF">PXEA_LOCUS37557</name>
</gene>
<dbReference type="AlphaFoldDB" id="A0A3S5CVW5"/>
<dbReference type="Proteomes" id="UP000784294">
    <property type="component" value="Unassembled WGS sequence"/>
</dbReference>
<reference evidence="1" key="1">
    <citation type="submission" date="2018-11" db="EMBL/GenBank/DDBJ databases">
        <authorList>
            <consortium name="Pathogen Informatics"/>
        </authorList>
    </citation>
    <scope>NUCLEOTIDE SEQUENCE</scope>
</reference>
<keyword evidence="2" id="KW-1185">Reference proteome</keyword>
<dbReference type="EMBL" id="CAAALY010289939">
    <property type="protein sequence ID" value="VEL44117.1"/>
    <property type="molecule type" value="Genomic_DNA"/>
</dbReference>
<proteinExistence type="predicted"/>
<sequence>MWRQLHDLPNYRYASESSFAIFAIRGHMLHSSGSSLDHNYATSLARFQALAEVSGPCFQPILDRTALLFSSTNKACRQIAYLPVKSSPNRAIC</sequence>
<comment type="caution">
    <text evidence="1">The sequence shown here is derived from an EMBL/GenBank/DDBJ whole genome shotgun (WGS) entry which is preliminary data.</text>
</comment>
<evidence type="ECO:0000313" key="1">
    <source>
        <dbReference type="EMBL" id="VEL44117.1"/>
    </source>
</evidence>
<name>A0A3S5CVW5_9PLAT</name>
<protein>
    <submittedName>
        <fullName evidence="1">Uncharacterized protein</fullName>
    </submittedName>
</protein>
<evidence type="ECO:0000313" key="2">
    <source>
        <dbReference type="Proteomes" id="UP000784294"/>
    </source>
</evidence>
<organism evidence="1 2">
    <name type="scientific">Protopolystoma xenopodis</name>
    <dbReference type="NCBI Taxonomy" id="117903"/>
    <lineage>
        <taxon>Eukaryota</taxon>
        <taxon>Metazoa</taxon>
        <taxon>Spiralia</taxon>
        <taxon>Lophotrochozoa</taxon>
        <taxon>Platyhelminthes</taxon>
        <taxon>Monogenea</taxon>
        <taxon>Polyopisthocotylea</taxon>
        <taxon>Polystomatidea</taxon>
        <taxon>Polystomatidae</taxon>
        <taxon>Protopolystoma</taxon>
    </lineage>
</organism>